<reference evidence="2 3" key="1">
    <citation type="submission" date="2018-05" db="EMBL/GenBank/DDBJ databases">
        <title>Genomic Encyclopedia of Type Strains, Phase IV (KMG-IV): sequencing the most valuable type-strain genomes for metagenomic binning, comparative biology and taxonomic classification.</title>
        <authorList>
            <person name="Goeker M."/>
        </authorList>
    </citation>
    <scope>NUCLEOTIDE SEQUENCE [LARGE SCALE GENOMIC DNA]</scope>
    <source>
        <strain evidence="2 3">DSM 26006</strain>
    </source>
</reference>
<accession>A0A317R9L3</accession>
<keyword evidence="1" id="KW-0175">Coiled coil</keyword>
<dbReference type="AlphaFoldDB" id="A0A317R9L3"/>
<evidence type="ECO:0000313" key="3">
    <source>
        <dbReference type="Proteomes" id="UP000246483"/>
    </source>
</evidence>
<sequence>MTTKRLPIATPEQQQVLDRILVQRERLRARREAYRQTRAIVQARAGLDPNDPLPKRLLAFARLHPAVVAVALGVAALAGPRRLIRWAGVVMPLVSRLRR</sequence>
<feature type="coiled-coil region" evidence="1">
    <location>
        <begin position="17"/>
        <end position="44"/>
    </location>
</feature>
<keyword evidence="3" id="KW-1185">Reference proteome</keyword>
<dbReference type="RefSeq" id="WP_019373218.1">
    <property type="nucleotide sequence ID" value="NZ_ALEE01000214.1"/>
</dbReference>
<dbReference type="Proteomes" id="UP000246483">
    <property type="component" value="Unassembled WGS sequence"/>
</dbReference>
<proteinExistence type="predicted"/>
<evidence type="ECO:0008006" key="4">
    <source>
        <dbReference type="Google" id="ProtNLM"/>
    </source>
</evidence>
<evidence type="ECO:0000256" key="1">
    <source>
        <dbReference type="SAM" id="Coils"/>
    </source>
</evidence>
<protein>
    <recommendedName>
        <fullName evidence="4">YqjK-like protein</fullName>
    </recommendedName>
</protein>
<comment type="caution">
    <text evidence="2">The sequence shown here is derived from an EMBL/GenBank/DDBJ whole genome shotgun (WGS) entry which is preliminary data.</text>
</comment>
<name>A0A317R9L3_9BURK</name>
<dbReference type="EMBL" id="QGUB01000007">
    <property type="protein sequence ID" value="PWW44692.1"/>
    <property type="molecule type" value="Genomic_DNA"/>
</dbReference>
<organism evidence="2 3">
    <name type="scientific">Melaminivora alkalimesophila</name>
    <dbReference type="NCBI Taxonomy" id="1165852"/>
    <lineage>
        <taxon>Bacteria</taxon>
        <taxon>Pseudomonadati</taxon>
        <taxon>Pseudomonadota</taxon>
        <taxon>Betaproteobacteria</taxon>
        <taxon>Burkholderiales</taxon>
        <taxon>Comamonadaceae</taxon>
        <taxon>Melaminivora</taxon>
    </lineage>
</organism>
<gene>
    <name evidence="2" type="ORF">DFR36_107161</name>
</gene>
<evidence type="ECO:0000313" key="2">
    <source>
        <dbReference type="EMBL" id="PWW44692.1"/>
    </source>
</evidence>